<dbReference type="EMBL" id="NEVH01006580">
    <property type="protein sequence ID" value="PNF37668.1"/>
    <property type="molecule type" value="Genomic_DNA"/>
</dbReference>
<organism evidence="11 12">
    <name type="scientific">Cryptotermes secundus</name>
    <dbReference type="NCBI Taxonomy" id="105785"/>
    <lineage>
        <taxon>Eukaryota</taxon>
        <taxon>Metazoa</taxon>
        <taxon>Ecdysozoa</taxon>
        <taxon>Arthropoda</taxon>
        <taxon>Hexapoda</taxon>
        <taxon>Insecta</taxon>
        <taxon>Pterygota</taxon>
        <taxon>Neoptera</taxon>
        <taxon>Polyneoptera</taxon>
        <taxon>Dictyoptera</taxon>
        <taxon>Blattodea</taxon>
        <taxon>Blattoidea</taxon>
        <taxon>Termitoidae</taxon>
        <taxon>Kalotermitidae</taxon>
        <taxon>Cryptotermitinae</taxon>
        <taxon>Cryptotermes</taxon>
    </lineage>
</organism>
<dbReference type="GO" id="GO:0000972">
    <property type="term" value="P:transcription-dependent tethering of RNA polymerase II gene DNA at nuclear periphery"/>
    <property type="evidence" value="ECO:0007669"/>
    <property type="project" value="TreeGrafter"/>
</dbReference>
<dbReference type="EMBL" id="NEVH01006580">
    <property type="protein sequence ID" value="PNF37670.1"/>
    <property type="molecule type" value="Genomic_DNA"/>
</dbReference>
<dbReference type="Pfam" id="PF03177">
    <property type="entry name" value="Nucleoporin_C"/>
    <property type="match status" value="1"/>
</dbReference>
<evidence type="ECO:0000256" key="2">
    <source>
        <dbReference type="ARBA" id="ARBA00005569"/>
    </source>
</evidence>
<dbReference type="GO" id="GO:0031080">
    <property type="term" value="C:nuclear pore outer ring"/>
    <property type="evidence" value="ECO:0007669"/>
    <property type="project" value="TreeGrafter"/>
</dbReference>
<protein>
    <submittedName>
        <fullName evidence="11">Nuclear pore complex protein Nup133</fullName>
    </submittedName>
</protein>
<comment type="caution">
    <text evidence="11">The sequence shown here is derived from an EMBL/GenBank/DDBJ whole genome shotgun (WGS) entry which is preliminary data.</text>
</comment>
<dbReference type="STRING" id="105785.A0A2J7RA04"/>
<dbReference type="PANTHER" id="PTHR13405">
    <property type="entry name" value="NUCLEAR PORE COMPLEX PROTEIN NUP133"/>
    <property type="match status" value="1"/>
</dbReference>
<evidence type="ECO:0000256" key="5">
    <source>
        <dbReference type="ARBA" id="ARBA00022927"/>
    </source>
</evidence>
<evidence type="ECO:0000313" key="12">
    <source>
        <dbReference type="Proteomes" id="UP000235965"/>
    </source>
</evidence>
<keyword evidence="6" id="KW-0811">Translocation</keyword>
<evidence type="ECO:0000256" key="4">
    <source>
        <dbReference type="ARBA" id="ARBA00022816"/>
    </source>
</evidence>
<dbReference type="FunCoup" id="A0A2J7RA04">
    <property type="interactions" value="2138"/>
</dbReference>
<dbReference type="OrthoDB" id="103454at2759"/>
<evidence type="ECO:0000256" key="3">
    <source>
        <dbReference type="ARBA" id="ARBA00022448"/>
    </source>
</evidence>
<dbReference type="GO" id="GO:0017056">
    <property type="term" value="F:structural constituent of nuclear pore"/>
    <property type="evidence" value="ECO:0007669"/>
    <property type="project" value="InterPro"/>
</dbReference>
<dbReference type="Gene3D" id="2.130.10.10">
    <property type="entry name" value="YVTN repeat-like/Quinoprotein amine dehydrogenase"/>
    <property type="match status" value="1"/>
</dbReference>
<name>A0A2J7RA04_9NEOP</name>
<accession>A0A2J7RA04</accession>
<dbReference type="EMBL" id="NEVH01006580">
    <property type="protein sequence ID" value="PNF37666.1"/>
    <property type="molecule type" value="Genomic_DNA"/>
</dbReference>
<dbReference type="InterPro" id="IPR014908">
    <property type="entry name" value="Nucleoporin_Nup133/Nup155_N"/>
</dbReference>
<dbReference type="InterPro" id="IPR015943">
    <property type="entry name" value="WD40/YVTN_repeat-like_dom_sf"/>
</dbReference>
<evidence type="ECO:0000256" key="1">
    <source>
        <dbReference type="ARBA" id="ARBA00004259"/>
    </source>
</evidence>
<dbReference type="InterPro" id="IPR037624">
    <property type="entry name" value="Nup133-like"/>
</dbReference>
<sequence>MDRGGSPFTPKSLLSPRIPRTATTSKRSGVLSSVNKLAGRFSLSGRSNQSVQVVFKTAYHVVESFGFPLPVLVTEALTFADRSTAVSVHISADGWAWFVCGRRLLIWQCKQTLESRRQQHVLSSQCRELTLPPSDLAHRADLVSVYIAEGSQVPSCIAVSPEGTLRYWPSIAHEGTSVEDNADLQGQECDSLTDIAPVGCILATTTSTIVLVQPQITGGRHSIACRTLKAPQGWLGGIGRRVSSLIFGGLPTSQVMETKLVKVIAVDGSGFESDEWRVYVLAEHSLQKWILVPGEVERLVYEFDVNRMVREAFHETVWESCAGSLTELDVWLLDMQPVDGGVMLLAAAVNTQLSPQLHYALGKLPTEQMNPPVKFSAFYPLKNTGFYREEDEAELLSYQFLLVNQVAYLYNHKAVLAVSVAALNEEPDTIEFLGPGDRVLGGAVCGNVAVFFSKIHGLVSVLPSDFSPQDLNSSMSFSEAPGALDVTSSQFSEGMNISVTAAELEELTVSKDHTAQMKAAFIYYIKKNMNQSEAIVNQMFPPEEEPIIDIDAVLDTIVVKVSQDLVNDIPAGDPRWIEMRVPGATIKSSSSLHIFHQLEDKLKALELFLSFLKELKLWNRFSAVTSRGVVMATSYVLGEHAEKLVAAIALKTLQANHSALIDMAMQCVVGERPLGGLTYQDLFFREVTRVHQIIQVLSKKSEGLVHSDRRPQEVAHVIAETNTVILAVLEEVIQFRQKKADVFSPNSPCSAGINEYLPWTAAPGKGGLRDALSLQRNLTLKYGARSTGDTTLKNQLYDQLLHLMDIILDGRKSYLESIRGTEKFDILFQQYETERHAIIEPFLEDEEFERAAILAEKYCDFQILIQICELTDNNERLNQYMEKFSEQDFSQFLFSWYIQEQKQGRLLEKFRDIQKSRAHQQALAQFLVDHPSLSWLQNIFTGDYKQASCILRGLAEEETELLQRKKSMISLAKLAMMASDEQPDKVEEVVSTLNTNLDLVSYQEELPEIVLSSYGYDAERLRVLTPTELVKLYICDENSTATEYDFKKALDLLSYIEDEFERDELRHKIWCQAVLRDNWTDTDPNSPLEVIQGMTFFRLADLMAIMGSSPDEVLPPLERMLETQELGNLKDNSNFQFLLKMGYEHMHRILHTDP</sequence>
<keyword evidence="3" id="KW-0813">Transport</keyword>
<evidence type="ECO:0000313" key="11">
    <source>
        <dbReference type="EMBL" id="PNF37667.1"/>
    </source>
</evidence>
<comment type="similarity">
    <text evidence="2">Belongs to the nucleoporin Nup133 family.</text>
</comment>
<reference evidence="11 12" key="1">
    <citation type="submission" date="2017-12" db="EMBL/GenBank/DDBJ databases">
        <title>Hemimetabolous genomes reveal molecular basis of termite eusociality.</title>
        <authorList>
            <person name="Harrison M.C."/>
            <person name="Jongepier E."/>
            <person name="Robertson H.M."/>
            <person name="Arning N."/>
            <person name="Bitard-Feildel T."/>
            <person name="Chao H."/>
            <person name="Childers C.P."/>
            <person name="Dinh H."/>
            <person name="Doddapaneni H."/>
            <person name="Dugan S."/>
            <person name="Gowin J."/>
            <person name="Greiner C."/>
            <person name="Han Y."/>
            <person name="Hu H."/>
            <person name="Hughes D.S.T."/>
            <person name="Huylmans A.-K."/>
            <person name="Kemena C."/>
            <person name="Kremer L.P.M."/>
            <person name="Lee S.L."/>
            <person name="Lopez-Ezquerra A."/>
            <person name="Mallet L."/>
            <person name="Monroy-Kuhn J.M."/>
            <person name="Moser A."/>
            <person name="Murali S.C."/>
            <person name="Muzny D.M."/>
            <person name="Otani S."/>
            <person name="Piulachs M.-D."/>
            <person name="Poelchau M."/>
            <person name="Qu J."/>
            <person name="Schaub F."/>
            <person name="Wada-Katsumata A."/>
            <person name="Worley K.C."/>
            <person name="Xie Q."/>
            <person name="Ylla G."/>
            <person name="Poulsen M."/>
            <person name="Gibbs R.A."/>
            <person name="Schal C."/>
            <person name="Richards S."/>
            <person name="Belles X."/>
            <person name="Korb J."/>
            <person name="Bornberg-Bauer E."/>
        </authorList>
    </citation>
    <scope>NUCLEOTIDE SEQUENCE [LARGE SCALE GENOMIC DNA]</scope>
    <source>
        <tissue evidence="11">Whole body</tissue>
    </source>
</reference>
<dbReference type="InterPro" id="IPR007187">
    <property type="entry name" value="Nucleoporin_Nup133/Nup155_C"/>
</dbReference>
<evidence type="ECO:0000256" key="8">
    <source>
        <dbReference type="SAM" id="MobiDB-lite"/>
    </source>
</evidence>
<dbReference type="EMBL" id="NEVH01006580">
    <property type="protein sequence ID" value="PNF37667.1"/>
    <property type="molecule type" value="Genomic_DNA"/>
</dbReference>
<proteinExistence type="inferred from homology"/>
<keyword evidence="5" id="KW-0653">Protein transport</keyword>
<comment type="subcellular location">
    <subcellularLocation>
        <location evidence="1">Nucleus envelope</location>
    </subcellularLocation>
</comment>
<keyword evidence="7" id="KW-0539">Nucleus</keyword>
<keyword evidence="4" id="KW-0509">mRNA transport</keyword>
<feature type="domain" description="Nucleoporin Nup133/Nup155-like N-terminal" evidence="10">
    <location>
        <begin position="64"/>
        <end position="421"/>
    </location>
</feature>
<evidence type="ECO:0000259" key="9">
    <source>
        <dbReference type="Pfam" id="PF03177"/>
    </source>
</evidence>
<dbReference type="SUPFAM" id="SSF117289">
    <property type="entry name" value="Nucleoporin domain"/>
    <property type="match status" value="1"/>
</dbReference>
<evidence type="ECO:0000259" key="10">
    <source>
        <dbReference type="Pfam" id="PF08801"/>
    </source>
</evidence>
<dbReference type="Proteomes" id="UP000235965">
    <property type="component" value="Unassembled WGS sequence"/>
</dbReference>
<evidence type="ECO:0000256" key="6">
    <source>
        <dbReference type="ARBA" id="ARBA00023010"/>
    </source>
</evidence>
<dbReference type="InParanoid" id="A0A2J7RA04"/>
<dbReference type="Pfam" id="PF08801">
    <property type="entry name" value="Nucleoporin_N"/>
    <property type="match status" value="1"/>
</dbReference>
<dbReference type="Gene3D" id="1.25.40.700">
    <property type="match status" value="1"/>
</dbReference>
<feature type="domain" description="Nucleoporin Nup133/Nup155-like C-terminal" evidence="9">
    <location>
        <begin position="824"/>
        <end position="1064"/>
    </location>
</feature>
<dbReference type="EMBL" id="NEVH01006580">
    <property type="protein sequence ID" value="PNF37669.1"/>
    <property type="molecule type" value="Genomic_DNA"/>
</dbReference>
<dbReference type="GO" id="GO:0016973">
    <property type="term" value="P:poly(A)+ mRNA export from nucleus"/>
    <property type="evidence" value="ECO:0007669"/>
    <property type="project" value="TreeGrafter"/>
</dbReference>
<dbReference type="GO" id="GO:0006606">
    <property type="term" value="P:protein import into nucleus"/>
    <property type="evidence" value="ECO:0007669"/>
    <property type="project" value="TreeGrafter"/>
</dbReference>
<dbReference type="AlphaFoldDB" id="A0A2J7RA04"/>
<gene>
    <name evidence="11" type="ORF">B7P43_G11999</name>
</gene>
<keyword evidence="12" id="KW-1185">Reference proteome</keyword>
<evidence type="ECO:0000256" key="7">
    <source>
        <dbReference type="ARBA" id="ARBA00023242"/>
    </source>
</evidence>
<feature type="region of interest" description="Disordered" evidence="8">
    <location>
        <begin position="1"/>
        <end position="27"/>
    </location>
</feature>
<dbReference type="Gene3D" id="1.20.58.1380">
    <property type="match status" value="1"/>
</dbReference>
<dbReference type="PANTHER" id="PTHR13405:SF11">
    <property type="entry name" value="NUCLEAR PORE COMPLEX PROTEIN NUP133"/>
    <property type="match status" value="1"/>
</dbReference>